<accession>A0A1D1ZGU4</accession>
<proteinExistence type="predicted"/>
<sequence length="189" mass="19976">SPLFSLMELFAVRESHHQPTAFPSVTSSPRTVTAVPASAHASPLMDVVAALEQATLGAKRLSSAAPPVNASEATSALASLWNAHQVIGSFLAQFEPRPTPGPGAGGGSGDQPMRDWAAAVGEVSDADTSSDADEVEEGMGECELRSKRRRKRLVAPSWPAGRMDDQDIPLGDSADRRRSAMDLIFQFHG</sequence>
<protein>
    <submittedName>
        <fullName evidence="2">Lysophospholipase NTE1</fullName>
    </submittedName>
</protein>
<feature type="region of interest" description="Disordered" evidence="1">
    <location>
        <begin position="93"/>
        <end position="114"/>
    </location>
</feature>
<feature type="region of interest" description="Disordered" evidence="1">
    <location>
        <begin position="124"/>
        <end position="143"/>
    </location>
</feature>
<reference evidence="2" key="1">
    <citation type="submission" date="2015-07" db="EMBL/GenBank/DDBJ databases">
        <title>Transcriptome Assembly of Anthurium amnicola.</title>
        <authorList>
            <person name="Suzuki J."/>
        </authorList>
    </citation>
    <scope>NUCLEOTIDE SEQUENCE</scope>
</reference>
<dbReference type="EMBL" id="GDJX01001726">
    <property type="protein sequence ID" value="JAT66210.1"/>
    <property type="molecule type" value="Transcribed_RNA"/>
</dbReference>
<organism evidence="2">
    <name type="scientific">Anthurium amnicola</name>
    <dbReference type="NCBI Taxonomy" id="1678845"/>
    <lineage>
        <taxon>Eukaryota</taxon>
        <taxon>Viridiplantae</taxon>
        <taxon>Streptophyta</taxon>
        <taxon>Embryophyta</taxon>
        <taxon>Tracheophyta</taxon>
        <taxon>Spermatophyta</taxon>
        <taxon>Magnoliopsida</taxon>
        <taxon>Liliopsida</taxon>
        <taxon>Araceae</taxon>
        <taxon>Pothoideae</taxon>
        <taxon>Potheae</taxon>
        <taxon>Anthurium</taxon>
    </lineage>
</organism>
<name>A0A1D1ZGU4_9ARAE</name>
<dbReference type="PANTHER" id="PTHR37697:SF2">
    <property type="entry name" value="AP2-LIKE ETHYLENE-RESPONSIVE TRANSCRIPTION FACTOR SNZ"/>
    <property type="match status" value="1"/>
</dbReference>
<feature type="non-terminal residue" evidence="2">
    <location>
        <position position="1"/>
    </location>
</feature>
<gene>
    <name evidence="2" type="primary">NTE1_2</name>
    <name evidence="2" type="ORF">g.34474</name>
</gene>
<feature type="compositionally biased region" description="Acidic residues" evidence="1">
    <location>
        <begin position="124"/>
        <end position="140"/>
    </location>
</feature>
<dbReference type="PANTHER" id="PTHR37697">
    <property type="entry name" value="AP2-LIKE ETHYLENE-RESPONSIVE TRANSCRIPTION FACTOR SNZ"/>
    <property type="match status" value="1"/>
</dbReference>
<evidence type="ECO:0000313" key="2">
    <source>
        <dbReference type="EMBL" id="JAT66210.1"/>
    </source>
</evidence>
<feature type="region of interest" description="Disordered" evidence="1">
    <location>
        <begin position="148"/>
        <end position="173"/>
    </location>
</feature>
<evidence type="ECO:0000256" key="1">
    <source>
        <dbReference type="SAM" id="MobiDB-lite"/>
    </source>
</evidence>
<dbReference type="AlphaFoldDB" id="A0A1D1ZGU4"/>